<evidence type="ECO:0000313" key="2">
    <source>
        <dbReference type="EMBL" id="AXE37637.1"/>
    </source>
</evidence>
<keyword evidence="1" id="KW-0472">Membrane</keyword>
<evidence type="ECO:0008006" key="4">
    <source>
        <dbReference type="Google" id="ProtNLM"/>
    </source>
</evidence>
<dbReference type="AlphaFoldDB" id="A0A344UQT9"/>
<evidence type="ECO:0000313" key="3">
    <source>
        <dbReference type="Proteomes" id="UP000251995"/>
    </source>
</evidence>
<gene>
    <name evidence="2" type="ORF">JS278_00444</name>
</gene>
<keyword evidence="1" id="KW-1133">Transmembrane helix</keyword>
<dbReference type="Pfam" id="PF05437">
    <property type="entry name" value="AzlD"/>
    <property type="match status" value="1"/>
</dbReference>
<evidence type="ECO:0000256" key="1">
    <source>
        <dbReference type="SAM" id="Phobius"/>
    </source>
</evidence>
<feature type="transmembrane region" description="Helical" evidence="1">
    <location>
        <begin position="61"/>
        <end position="79"/>
    </location>
</feature>
<reference evidence="2 3" key="1">
    <citation type="submission" date="2017-12" db="EMBL/GenBank/DDBJ databases">
        <title>The whole genome sequence of the Acidipropionibacterium virtanenii sp. nov. type strain JS278.</title>
        <authorList>
            <person name="Laine P."/>
            <person name="Deptula P."/>
            <person name="Varmanen P."/>
            <person name="Auvinen P."/>
        </authorList>
    </citation>
    <scope>NUCLEOTIDE SEQUENCE [LARGE SCALE GENOMIC DNA]</scope>
    <source>
        <strain evidence="2 3">JS278</strain>
    </source>
</reference>
<dbReference type="InterPro" id="IPR008407">
    <property type="entry name" value="Brnchd-chn_aa_trnsp_AzlD"/>
</dbReference>
<protein>
    <recommendedName>
        <fullName evidence="4">Branched-chain amino acid transport protein (AzlD)</fullName>
    </recommendedName>
</protein>
<sequence>MNTFLMILVAAAITFGLRFVPMLGIDRMKGHESVERLSALMPGGIMIILVAYTLVDPNREGPLWTWLVAIAVTVAVHLWRRSPLITMLTGIGAYALLAALA</sequence>
<proteinExistence type="predicted"/>
<accession>A0A344UQT9</accession>
<dbReference type="RefSeq" id="WP_220150021.1">
    <property type="nucleotide sequence ID" value="NZ_CP025198.1"/>
</dbReference>
<name>A0A344UQT9_9ACTN</name>
<keyword evidence="1" id="KW-0812">Transmembrane</keyword>
<dbReference type="Proteomes" id="UP000251995">
    <property type="component" value="Chromosome"/>
</dbReference>
<dbReference type="EMBL" id="CP025198">
    <property type="protein sequence ID" value="AXE37637.1"/>
    <property type="molecule type" value="Genomic_DNA"/>
</dbReference>
<feature type="transmembrane region" description="Helical" evidence="1">
    <location>
        <begin position="37"/>
        <end position="55"/>
    </location>
</feature>
<organism evidence="2 3">
    <name type="scientific">Acidipropionibacterium virtanenii</name>
    <dbReference type="NCBI Taxonomy" id="2057246"/>
    <lineage>
        <taxon>Bacteria</taxon>
        <taxon>Bacillati</taxon>
        <taxon>Actinomycetota</taxon>
        <taxon>Actinomycetes</taxon>
        <taxon>Propionibacteriales</taxon>
        <taxon>Propionibacteriaceae</taxon>
        <taxon>Acidipropionibacterium</taxon>
    </lineage>
</organism>
<feature type="transmembrane region" description="Helical" evidence="1">
    <location>
        <begin position="6"/>
        <end position="25"/>
    </location>
</feature>
<dbReference type="KEGG" id="acij:JS278_00444"/>
<keyword evidence="3" id="KW-1185">Reference proteome</keyword>